<organism evidence="4">
    <name type="scientific">Soboliphyme baturini</name>
    <dbReference type="NCBI Taxonomy" id="241478"/>
    <lineage>
        <taxon>Eukaryota</taxon>
        <taxon>Metazoa</taxon>
        <taxon>Ecdysozoa</taxon>
        <taxon>Nematoda</taxon>
        <taxon>Enoplea</taxon>
        <taxon>Dorylaimia</taxon>
        <taxon>Dioctophymatida</taxon>
        <taxon>Dioctophymatoidea</taxon>
        <taxon>Soboliphymatidae</taxon>
        <taxon>Soboliphyme</taxon>
    </lineage>
</organism>
<evidence type="ECO:0000256" key="1">
    <source>
        <dbReference type="SAM" id="MobiDB-lite"/>
    </source>
</evidence>
<accession>A0A183IH76</accession>
<sequence>MRNGRGGPAAGTKGRKNKKRRYARCDVSRASAQRAGEERGTTAHARDTDIAAMHFLRTRKTTHYEKQDSNRPTDRPGTAKPN</sequence>
<reference evidence="2 3" key="2">
    <citation type="submission" date="2018-11" db="EMBL/GenBank/DDBJ databases">
        <authorList>
            <consortium name="Pathogen Informatics"/>
        </authorList>
    </citation>
    <scope>NUCLEOTIDE SEQUENCE [LARGE SCALE GENOMIC DNA]</scope>
</reference>
<evidence type="ECO:0000313" key="4">
    <source>
        <dbReference type="WBParaSite" id="SBAD_0000311301-mRNA-1"/>
    </source>
</evidence>
<evidence type="ECO:0000313" key="2">
    <source>
        <dbReference type="EMBL" id="VDO99555.1"/>
    </source>
</evidence>
<dbReference type="Proteomes" id="UP000270296">
    <property type="component" value="Unassembled WGS sequence"/>
</dbReference>
<gene>
    <name evidence="2" type="ORF">SBAD_LOCUS2971</name>
</gene>
<dbReference type="EMBL" id="UZAM01007502">
    <property type="protein sequence ID" value="VDO99555.1"/>
    <property type="molecule type" value="Genomic_DNA"/>
</dbReference>
<proteinExistence type="predicted"/>
<keyword evidence="3" id="KW-1185">Reference proteome</keyword>
<feature type="compositionally biased region" description="Basic and acidic residues" evidence="1">
    <location>
        <begin position="35"/>
        <end position="49"/>
    </location>
</feature>
<feature type="region of interest" description="Disordered" evidence="1">
    <location>
        <begin position="1"/>
        <end position="82"/>
    </location>
</feature>
<feature type="compositionally biased region" description="Basic and acidic residues" evidence="1">
    <location>
        <begin position="62"/>
        <end position="74"/>
    </location>
</feature>
<evidence type="ECO:0000313" key="3">
    <source>
        <dbReference type="Proteomes" id="UP000270296"/>
    </source>
</evidence>
<name>A0A183IH76_9BILA</name>
<feature type="compositionally biased region" description="Basic residues" evidence="1">
    <location>
        <begin position="13"/>
        <end position="22"/>
    </location>
</feature>
<dbReference type="AlphaFoldDB" id="A0A183IH76"/>
<reference evidence="4" key="1">
    <citation type="submission" date="2016-06" db="UniProtKB">
        <authorList>
            <consortium name="WormBaseParasite"/>
        </authorList>
    </citation>
    <scope>IDENTIFICATION</scope>
</reference>
<dbReference type="WBParaSite" id="SBAD_0000311301-mRNA-1">
    <property type="protein sequence ID" value="SBAD_0000311301-mRNA-1"/>
    <property type="gene ID" value="SBAD_0000311301"/>
</dbReference>
<protein>
    <submittedName>
        <fullName evidence="4">Transcriptional regulator</fullName>
    </submittedName>
</protein>